<proteinExistence type="predicted"/>
<accession>Q981K5</accession>
<dbReference type="KEGG" id="mlo:mlr9409"/>
<evidence type="ECO:0000313" key="2">
    <source>
        <dbReference type="Proteomes" id="UP000000552"/>
    </source>
</evidence>
<protein>
    <submittedName>
        <fullName evidence="1">Mlr9409 protein</fullName>
    </submittedName>
</protein>
<dbReference type="EMBL" id="BA000013">
    <property type="protein sequence ID" value="BAB54704.1"/>
    <property type="molecule type" value="Genomic_DNA"/>
</dbReference>
<evidence type="ECO:0000313" key="1">
    <source>
        <dbReference type="EMBL" id="BAB54704.1"/>
    </source>
</evidence>
<dbReference type="HOGENOM" id="CLU_1348020_0_0_5"/>
<gene>
    <name evidence="1" type="ordered locus">mlr9409</name>
</gene>
<sequence length="203" mass="22127">MAQMHRQLGRDLIISQLAEQLQHGALPAAITEHRALAAMLRQPAVPGIATVIVVRGAPDMLQPLFARHRLHRPGLALDDGIAHFGRRSRDIQVAIGMIVTRSTVDAQRVEDTGDAVGKELAQREHLASHPERWQNFQHVVVLDAADSKPLPAIQRSGIDVIPVWALRMAVEQTEHLPAVGNALVDFTVGRKAVHRRAPSASSG</sequence>
<keyword evidence="1" id="KW-0614">Plasmid</keyword>
<dbReference type="AlphaFoldDB" id="Q981K5"/>
<organism evidence="1 2">
    <name type="scientific">Mesorhizobium japonicum (strain LMG 29417 / CECT 9101 / MAFF 303099)</name>
    <name type="common">Mesorhizobium loti (strain MAFF 303099)</name>
    <dbReference type="NCBI Taxonomy" id="266835"/>
    <lineage>
        <taxon>Bacteria</taxon>
        <taxon>Pseudomonadati</taxon>
        <taxon>Pseudomonadota</taxon>
        <taxon>Alphaproteobacteria</taxon>
        <taxon>Hyphomicrobiales</taxon>
        <taxon>Phyllobacteriaceae</taxon>
        <taxon>Mesorhizobium</taxon>
    </lineage>
</organism>
<reference evidence="1 2" key="1">
    <citation type="journal article" date="2000" name="DNA Res.">
        <title>Complete genome structure of the nitrogen-fixing symbiotic bacterium Mesorhizobium loti.</title>
        <authorList>
            <person name="Kaneko T."/>
            <person name="Nakamura Y."/>
            <person name="Sato S."/>
            <person name="Asamizu E."/>
            <person name="Kato T."/>
            <person name="Sasamoto S."/>
            <person name="Watanabe A."/>
            <person name="Idesawa K."/>
            <person name="Ishikawa A."/>
            <person name="Kawashima K."/>
            <person name="Kimura T."/>
            <person name="Kishida Y."/>
            <person name="Kiyokawa C."/>
            <person name="Kohara M."/>
            <person name="Matsumoto M."/>
            <person name="Matsuno A."/>
            <person name="Mochizuki Y."/>
            <person name="Nakayama S."/>
            <person name="Nakazaki N."/>
            <person name="Shimpo S."/>
            <person name="Sugimoto M."/>
            <person name="Takeuchi C."/>
            <person name="Yamada M."/>
            <person name="Tabata S."/>
        </authorList>
    </citation>
    <scope>NUCLEOTIDE SEQUENCE [LARGE SCALE GENOMIC DNA]</scope>
    <source>
        <strain evidence="2">LMG 29417 / CECT 9101 / MAFF 303099</strain>
        <plasmid evidence="1 2">pMLa</plasmid>
    </source>
</reference>
<name>Q981K5_RHILO</name>
<dbReference type="Proteomes" id="UP000000552">
    <property type="component" value="Plasmid pMLa"/>
</dbReference>
<geneLocation type="plasmid" evidence="1 2">
    <name>pMLa</name>
</geneLocation>